<proteinExistence type="inferred from homology"/>
<reference evidence="6" key="1">
    <citation type="journal article" date="2021" name="Front. Mar. Sci.">
        <title>Genomes of Diverse Isolates of Prochlorococcus High-Light-Adapted Clade II in the Western Pacific Ocean.</title>
        <authorList>
            <person name="Yan W."/>
            <person name="Feng X."/>
            <person name="Zhang W."/>
            <person name="Nawaz M.Z."/>
            <person name="Luo T."/>
            <person name="Zhang R."/>
            <person name="Jiao N."/>
        </authorList>
    </citation>
    <scope>NUCLEOTIDE SEQUENCE</scope>
    <source>
        <strain evidence="6">CUG1433</strain>
    </source>
</reference>
<dbReference type="Pfam" id="PF01812">
    <property type="entry name" value="5-FTHF_cyc-lig"/>
    <property type="match status" value="1"/>
</dbReference>
<dbReference type="InterPro" id="IPR037171">
    <property type="entry name" value="NagB/RpiA_transferase-like"/>
</dbReference>
<name>A0A9D9BUJ6_PROMR</name>
<dbReference type="Gene3D" id="3.40.50.10420">
    <property type="entry name" value="NagB/RpiA/CoA transferase-like"/>
    <property type="match status" value="1"/>
</dbReference>
<dbReference type="GO" id="GO:0046872">
    <property type="term" value="F:metal ion binding"/>
    <property type="evidence" value="ECO:0007669"/>
    <property type="project" value="UniProtKB-KW"/>
</dbReference>
<evidence type="ECO:0000256" key="3">
    <source>
        <dbReference type="ARBA" id="ARBA00022840"/>
    </source>
</evidence>
<dbReference type="PIRSF" id="PIRSF006806">
    <property type="entry name" value="FTHF_cligase"/>
    <property type="match status" value="1"/>
</dbReference>
<keyword evidence="6" id="KW-0436">Ligase</keyword>
<keyword evidence="3 5" id="KW-0067">ATP-binding</keyword>
<evidence type="ECO:0000256" key="4">
    <source>
        <dbReference type="PIRSR" id="PIRSR006806-1"/>
    </source>
</evidence>
<dbReference type="GO" id="GO:0005524">
    <property type="term" value="F:ATP binding"/>
    <property type="evidence" value="ECO:0007669"/>
    <property type="project" value="UniProtKB-KW"/>
</dbReference>
<evidence type="ECO:0000313" key="7">
    <source>
        <dbReference type="Proteomes" id="UP000668060"/>
    </source>
</evidence>
<evidence type="ECO:0000313" key="6">
    <source>
        <dbReference type="EMBL" id="MBO6972088.1"/>
    </source>
</evidence>
<dbReference type="PANTHER" id="PTHR23407">
    <property type="entry name" value="ATPASE INHIBITOR/5-FORMYLTETRAHYDROFOLATE CYCLO-LIGASE"/>
    <property type="match status" value="1"/>
</dbReference>
<keyword evidence="5" id="KW-0479">Metal-binding</keyword>
<dbReference type="SUPFAM" id="SSF100950">
    <property type="entry name" value="NagB/RpiA/CoA transferase-like"/>
    <property type="match status" value="1"/>
</dbReference>
<comment type="caution">
    <text evidence="6">The sequence shown here is derived from an EMBL/GenBank/DDBJ whole genome shotgun (WGS) entry which is preliminary data.</text>
</comment>
<comment type="cofactor">
    <cofactor evidence="5">
        <name>Mg(2+)</name>
        <dbReference type="ChEBI" id="CHEBI:18420"/>
    </cofactor>
</comment>
<feature type="binding site" evidence="4">
    <location>
        <position position="59"/>
    </location>
    <ligand>
        <name>substrate</name>
    </ligand>
</feature>
<gene>
    <name evidence="6" type="ORF">JJ842_09205</name>
</gene>
<evidence type="ECO:0000256" key="1">
    <source>
        <dbReference type="ARBA" id="ARBA00010638"/>
    </source>
</evidence>
<dbReference type="EC" id="6.3.3.2" evidence="5"/>
<dbReference type="Proteomes" id="UP000668060">
    <property type="component" value="Unassembled WGS sequence"/>
</dbReference>
<accession>A0A9D9BUJ6</accession>
<sequence>MTISEKKKLERDLFRKLRDKSSINQRENVEKNVKKYVDSIVKEDKNIGYLAIYWPLKKEVDIRSLKENFTLALPRCKDKKELLFYPWDENPLTKDSEGILSPNNSSPLSHLQISMILVPCLSVDKNLTRLGYGGGYFDKLRRDNDWRSVPCIGVLTSNCVSTISLTKAEWDVPLSGFITEKEIFV</sequence>
<protein>
    <recommendedName>
        <fullName evidence="5">5-formyltetrahydrofolate cyclo-ligase</fullName>
        <ecNumber evidence="5">6.3.3.2</ecNumber>
    </recommendedName>
</protein>
<dbReference type="GO" id="GO:0009396">
    <property type="term" value="P:folic acid-containing compound biosynthetic process"/>
    <property type="evidence" value="ECO:0007669"/>
    <property type="project" value="TreeGrafter"/>
</dbReference>
<comment type="catalytic activity">
    <reaction evidence="5">
        <text>(6S)-5-formyl-5,6,7,8-tetrahydrofolate + ATP = (6R)-5,10-methenyltetrahydrofolate + ADP + phosphate</text>
        <dbReference type="Rhea" id="RHEA:10488"/>
        <dbReference type="ChEBI" id="CHEBI:30616"/>
        <dbReference type="ChEBI" id="CHEBI:43474"/>
        <dbReference type="ChEBI" id="CHEBI:57455"/>
        <dbReference type="ChEBI" id="CHEBI:57457"/>
        <dbReference type="ChEBI" id="CHEBI:456216"/>
        <dbReference type="EC" id="6.3.3.2"/>
    </reaction>
</comment>
<dbReference type="EMBL" id="JAEPLN010000002">
    <property type="protein sequence ID" value="MBO6972088.1"/>
    <property type="molecule type" value="Genomic_DNA"/>
</dbReference>
<evidence type="ECO:0000256" key="5">
    <source>
        <dbReference type="RuleBase" id="RU361279"/>
    </source>
</evidence>
<dbReference type="NCBIfam" id="TIGR02727">
    <property type="entry name" value="MTHFS_bact"/>
    <property type="match status" value="1"/>
</dbReference>
<comment type="similarity">
    <text evidence="1 5">Belongs to the 5-formyltetrahydrofolate cyclo-ligase family.</text>
</comment>
<keyword evidence="2 5" id="KW-0547">Nucleotide-binding</keyword>
<dbReference type="InterPro" id="IPR024185">
    <property type="entry name" value="FTHF_cligase-like_sf"/>
</dbReference>
<evidence type="ECO:0000256" key="2">
    <source>
        <dbReference type="ARBA" id="ARBA00022741"/>
    </source>
</evidence>
<organism evidence="6 7">
    <name type="scientific">Prochlorococcus marinus CUG1433</name>
    <dbReference type="NCBI Taxonomy" id="2774506"/>
    <lineage>
        <taxon>Bacteria</taxon>
        <taxon>Bacillati</taxon>
        <taxon>Cyanobacteriota</taxon>
        <taxon>Cyanophyceae</taxon>
        <taxon>Synechococcales</taxon>
        <taxon>Prochlorococcaceae</taxon>
        <taxon>Prochlorococcus</taxon>
    </lineage>
</organism>
<dbReference type="PANTHER" id="PTHR23407:SF1">
    <property type="entry name" value="5-FORMYLTETRAHYDROFOLATE CYCLO-LIGASE"/>
    <property type="match status" value="1"/>
</dbReference>
<dbReference type="GO" id="GO:0030272">
    <property type="term" value="F:5-formyltetrahydrofolate cyclo-ligase activity"/>
    <property type="evidence" value="ECO:0007669"/>
    <property type="project" value="UniProtKB-EC"/>
</dbReference>
<dbReference type="AlphaFoldDB" id="A0A9D9BUJ6"/>
<dbReference type="GO" id="GO:0035999">
    <property type="term" value="P:tetrahydrofolate interconversion"/>
    <property type="evidence" value="ECO:0007669"/>
    <property type="project" value="TreeGrafter"/>
</dbReference>
<keyword evidence="5" id="KW-0460">Magnesium</keyword>
<dbReference type="InterPro" id="IPR002698">
    <property type="entry name" value="FTHF_cligase"/>
</dbReference>